<dbReference type="InterPro" id="IPR036047">
    <property type="entry name" value="F-box-like_dom_sf"/>
</dbReference>
<comment type="caution">
    <text evidence="2">The sequence shown here is derived from an EMBL/GenBank/DDBJ whole genome shotgun (WGS) entry which is preliminary data.</text>
</comment>
<protein>
    <recommendedName>
        <fullName evidence="1">F-box domain-containing protein</fullName>
    </recommendedName>
</protein>
<evidence type="ECO:0000313" key="3">
    <source>
        <dbReference type="Proteomes" id="UP001341840"/>
    </source>
</evidence>
<reference evidence="2 3" key="1">
    <citation type="journal article" date="2023" name="Plants (Basel)">
        <title>Bridging the Gap: Combining Genomics and Transcriptomics Approaches to Understand Stylosanthes scabra, an Orphan Legume from the Brazilian Caatinga.</title>
        <authorList>
            <person name="Ferreira-Neto J.R.C."/>
            <person name="da Silva M.D."/>
            <person name="Binneck E."/>
            <person name="de Melo N.F."/>
            <person name="da Silva R.H."/>
            <person name="de Melo A.L.T.M."/>
            <person name="Pandolfi V."/>
            <person name="Bustamante F.O."/>
            <person name="Brasileiro-Vidal A.C."/>
            <person name="Benko-Iseppon A.M."/>
        </authorList>
    </citation>
    <scope>NUCLEOTIDE SEQUENCE [LARGE SCALE GENOMIC DNA]</scope>
    <source>
        <tissue evidence="2">Leaves</tissue>
    </source>
</reference>
<dbReference type="Proteomes" id="UP001341840">
    <property type="component" value="Unassembled WGS sequence"/>
</dbReference>
<dbReference type="SUPFAM" id="SSF81383">
    <property type="entry name" value="F-box domain"/>
    <property type="match status" value="1"/>
</dbReference>
<dbReference type="EMBL" id="JASCZI010060533">
    <property type="protein sequence ID" value="MED6133535.1"/>
    <property type="molecule type" value="Genomic_DNA"/>
</dbReference>
<dbReference type="CDD" id="cd22152">
    <property type="entry name" value="F-box_AtAFR-like"/>
    <property type="match status" value="1"/>
</dbReference>
<dbReference type="PANTHER" id="PTHR24414:SF23">
    <property type="entry name" value="F-BOX_KELCH-REPEAT PROTEIN SKIP6"/>
    <property type="match status" value="1"/>
</dbReference>
<keyword evidence="3" id="KW-1185">Reference proteome</keyword>
<dbReference type="Pfam" id="PF00646">
    <property type="entry name" value="F-box"/>
    <property type="match status" value="1"/>
</dbReference>
<sequence>MMCCFSLSKSNPKPPEEGEEELIPSLPNELALNCLARVPRWHHRALSQVSKPIRSLLHSPLFYNLHSTIHGKQPFLYLHLHSHYFPSQWWAFSLASPSPSTTILPFPIPLLPSPTYQPAYAILGHHIYVIGCRLSGIISRQVWILDCRFNTGNKALAWSSLAWAHPLLSWTARSMSWADGDTTRDFRKRVDKLWVGRNGWGCFEDGFFYKLNYPAMLTAQEFGEEFGWAVEVEGLLDLPGWSPPDTNGRPKQLAGSIANGSLFVVWIEYWNQEYKLWCSELEVNKSKRGHDDHQHWEVSVTPAWSHKVLFCSEQFKMGGSLVVDGL</sequence>
<proteinExistence type="predicted"/>
<evidence type="ECO:0000259" key="1">
    <source>
        <dbReference type="Pfam" id="PF00646"/>
    </source>
</evidence>
<dbReference type="PANTHER" id="PTHR24414">
    <property type="entry name" value="F-BOX/KELCH-REPEAT PROTEIN SKIP4"/>
    <property type="match status" value="1"/>
</dbReference>
<evidence type="ECO:0000313" key="2">
    <source>
        <dbReference type="EMBL" id="MED6133535.1"/>
    </source>
</evidence>
<dbReference type="InterPro" id="IPR001810">
    <property type="entry name" value="F-box_dom"/>
</dbReference>
<gene>
    <name evidence="2" type="ORF">PIB30_029229</name>
</gene>
<feature type="domain" description="F-box" evidence="1">
    <location>
        <begin position="23"/>
        <end position="63"/>
    </location>
</feature>
<dbReference type="InterPro" id="IPR050354">
    <property type="entry name" value="F-box/kelch-repeat_ARATH"/>
</dbReference>
<organism evidence="2 3">
    <name type="scientific">Stylosanthes scabra</name>
    <dbReference type="NCBI Taxonomy" id="79078"/>
    <lineage>
        <taxon>Eukaryota</taxon>
        <taxon>Viridiplantae</taxon>
        <taxon>Streptophyta</taxon>
        <taxon>Embryophyta</taxon>
        <taxon>Tracheophyta</taxon>
        <taxon>Spermatophyta</taxon>
        <taxon>Magnoliopsida</taxon>
        <taxon>eudicotyledons</taxon>
        <taxon>Gunneridae</taxon>
        <taxon>Pentapetalae</taxon>
        <taxon>rosids</taxon>
        <taxon>fabids</taxon>
        <taxon>Fabales</taxon>
        <taxon>Fabaceae</taxon>
        <taxon>Papilionoideae</taxon>
        <taxon>50 kb inversion clade</taxon>
        <taxon>dalbergioids sensu lato</taxon>
        <taxon>Dalbergieae</taxon>
        <taxon>Pterocarpus clade</taxon>
        <taxon>Stylosanthes</taxon>
    </lineage>
</organism>
<name>A0ABU6SC02_9FABA</name>
<accession>A0ABU6SC02</accession>